<dbReference type="EMBL" id="CP000449">
    <property type="protein sequence ID" value="ABI64507.1"/>
    <property type="molecule type" value="Genomic_DNA"/>
</dbReference>
<dbReference type="OrthoDB" id="9763101at2"/>
<dbReference type="HOGENOM" id="CLU_623895_0_0_5"/>
<reference evidence="2 3" key="1">
    <citation type="submission" date="2006-08" db="EMBL/GenBank/DDBJ databases">
        <title>Complete sequence of Maricaulis maris MCS10.</title>
        <authorList>
            <consortium name="US DOE Joint Genome Institute"/>
            <person name="Copeland A."/>
            <person name="Lucas S."/>
            <person name="Lapidus A."/>
            <person name="Barry K."/>
            <person name="Detter J.C."/>
            <person name="Glavina del Rio T."/>
            <person name="Hammon N."/>
            <person name="Israni S."/>
            <person name="Dalin E."/>
            <person name="Tice H."/>
            <person name="Pitluck S."/>
            <person name="Saunders E."/>
            <person name="Brettin T."/>
            <person name="Bruce D."/>
            <person name="Han C."/>
            <person name="Tapia R."/>
            <person name="Gilna P."/>
            <person name="Schmutz J."/>
            <person name="Larimer F."/>
            <person name="Land M."/>
            <person name="Hauser L."/>
            <person name="Kyrpides N."/>
            <person name="Mikhailova N."/>
            <person name="Viollier P."/>
            <person name="Stephens C."/>
            <person name="Richardson P."/>
        </authorList>
    </citation>
    <scope>NUCLEOTIDE SEQUENCE [LARGE SCALE GENOMIC DNA]</scope>
    <source>
        <strain evidence="2 3">MCS10</strain>
    </source>
</reference>
<sequence precursor="true">MRHIAVILCVTVFLVLLGGAEAQLPSLPTGLSPSQQDAPDDTDPPELPSGLFGSDEIGQSSANEIDSEISTQGLITGLTGFVDWRVGSRFRTNPNHGTTLLHELRGQVRGDWSTADSTMSFAVDLILDDLVDSRSIDLNAGEGFVDIREANILLRPAGNLDLKLGRQTLTWGTGDLIFLNDLFPKDYVSFFNGRDEEYLKAPSDVVRASLFFNVINIDVIYVPQFDPDRFFTGERLSYYNPNLDAIVGPNAVITPTIPDRWFQDDEMAVRVYRQLGAFELAGYAYRGFWKSPAGQSASSIPIFPELSVYGASARGPVLGGIASAEVAYYDSLNDEAGRSPQIPNSQLRWLVGFEREAGSNRMIGVQYYQERRMQFDSWANNQSAPTRSEDETRHLVSARITQLAANQNLTLSAIAFWSPNQDDLYLRATAQFKLNDIWRIDGGVNAFAGPRDDGFFSQFRDNSNIYVGVRRSFAT</sequence>
<name>Q0AT80_MARMM</name>
<dbReference type="AlphaFoldDB" id="Q0AT80"/>
<gene>
    <name evidence="2" type="ordered locus">Mmar10_0211</name>
</gene>
<feature type="region of interest" description="Disordered" evidence="1">
    <location>
        <begin position="27"/>
        <end position="49"/>
    </location>
</feature>
<evidence type="ECO:0000313" key="2">
    <source>
        <dbReference type="EMBL" id="ABI64507.1"/>
    </source>
</evidence>
<dbReference type="STRING" id="394221.Mmar10_0211"/>
<protein>
    <submittedName>
        <fullName evidence="2">Uncharacterized protein</fullName>
    </submittedName>
</protein>
<dbReference type="RefSeq" id="WP_011642154.1">
    <property type="nucleotide sequence ID" value="NC_008347.1"/>
</dbReference>
<dbReference type="KEGG" id="mmr:Mmar10_0211"/>
<accession>Q0AT80</accession>
<evidence type="ECO:0000256" key="1">
    <source>
        <dbReference type="SAM" id="MobiDB-lite"/>
    </source>
</evidence>
<evidence type="ECO:0000313" key="3">
    <source>
        <dbReference type="Proteomes" id="UP000001964"/>
    </source>
</evidence>
<organism evidence="2 3">
    <name type="scientific">Maricaulis maris (strain MCS10)</name>
    <name type="common">Caulobacter maris</name>
    <dbReference type="NCBI Taxonomy" id="394221"/>
    <lineage>
        <taxon>Bacteria</taxon>
        <taxon>Pseudomonadati</taxon>
        <taxon>Pseudomonadota</taxon>
        <taxon>Alphaproteobacteria</taxon>
        <taxon>Maricaulales</taxon>
        <taxon>Maricaulaceae</taxon>
        <taxon>Maricaulis</taxon>
    </lineage>
</organism>
<dbReference type="Proteomes" id="UP000001964">
    <property type="component" value="Chromosome"/>
</dbReference>
<dbReference type="eggNOG" id="COG4773">
    <property type="taxonomic scope" value="Bacteria"/>
</dbReference>
<proteinExistence type="predicted"/>
<keyword evidence="3" id="KW-1185">Reference proteome</keyword>